<dbReference type="Proteomes" id="UP001632037">
    <property type="component" value="Unassembled WGS sequence"/>
</dbReference>
<organism evidence="2 3">
    <name type="scientific">Phytophthora oleae</name>
    <dbReference type="NCBI Taxonomy" id="2107226"/>
    <lineage>
        <taxon>Eukaryota</taxon>
        <taxon>Sar</taxon>
        <taxon>Stramenopiles</taxon>
        <taxon>Oomycota</taxon>
        <taxon>Peronosporomycetes</taxon>
        <taxon>Peronosporales</taxon>
        <taxon>Peronosporaceae</taxon>
        <taxon>Phytophthora</taxon>
    </lineage>
</organism>
<proteinExistence type="predicted"/>
<feature type="region of interest" description="Disordered" evidence="1">
    <location>
        <begin position="1"/>
        <end position="57"/>
    </location>
</feature>
<feature type="compositionally biased region" description="Low complexity" evidence="1">
    <location>
        <begin position="40"/>
        <end position="53"/>
    </location>
</feature>
<gene>
    <name evidence="2" type="ORF">V7S43_010088</name>
</gene>
<evidence type="ECO:0000313" key="2">
    <source>
        <dbReference type="EMBL" id="KAL3664911.1"/>
    </source>
</evidence>
<comment type="caution">
    <text evidence="2">The sequence shown here is derived from an EMBL/GenBank/DDBJ whole genome shotgun (WGS) entry which is preliminary data.</text>
</comment>
<sequence>MTRRDAAIATGEGSGAGEEARSAPAVDDDGGDTVEERGGAESASGSEVAVSEGSSDDARGCCFCGGSSGVGDTLLFPVFKRRAGVTLRCD</sequence>
<dbReference type="AlphaFoldDB" id="A0ABD3FET2"/>
<evidence type="ECO:0000256" key="1">
    <source>
        <dbReference type="SAM" id="MobiDB-lite"/>
    </source>
</evidence>
<accession>A0ABD3FET2</accession>
<reference evidence="2 3" key="1">
    <citation type="submission" date="2024-09" db="EMBL/GenBank/DDBJ databases">
        <title>Genome sequencing and assembly of Phytophthora oleae, isolate VK10A, causative agent of rot of olive drupes.</title>
        <authorList>
            <person name="Conti Taguali S."/>
            <person name="Riolo M."/>
            <person name="La Spada F."/>
            <person name="Cacciola S.O."/>
            <person name="Dionisio G."/>
        </authorList>
    </citation>
    <scope>NUCLEOTIDE SEQUENCE [LARGE SCALE GENOMIC DNA]</scope>
    <source>
        <strain evidence="2 3">VK10A</strain>
    </source>
</reference>
<name>A0ABD3FET2_9STRA</name>
<dbReference type="EMBL" id="JBIMZQ010000022">
    <property type="protein sequence ID" value="KAL3664911.1"/>
    <property type="molecule type" value="Genomic_DNA"/>
</dbReference>
<keyword evidence="3" id="KW-1185">Reference proteome</keyword>
<protein>
    <submittedName>
        <fullName evidence="2">Uncharacterized protein</fullName>
    </submittedName>
</protein>
<evidence type="ECO:0000313" key="3">
    <source>
        <dbReference type="Proteomes" id="UP001632037"/>
    </source>
</evidence>